<dbReference type="InterPro" id="IPR001563">
    <property type="entry name" value="Peptidase_S10"/>
</dbReference>
<evidence type="ECO:0000256" key="1">
    <source>
        <dbReference type="ARBA" id="ARBA00009431"/>
    </source>
</evidence>
<evidence type="ECO:0000256" key="2">
    <source>
        <dbReference type="ARBA" id="ARBA00023180"/>
    </source>
</evidence>
<dbReference type="AlphaFoldDB" id="A0AAD4SMD1"/>
<evidence type="ECO:0000256" key="3">
    <source>
        <dbReference type="SAM" id="SignalP"/>
    </source>
</evidence>
<sequence>MNIPPIQLLLFIFLLFCVLFSLNYSEVVVSSGKLVTYLPGLPVQPLPFHLETGYIGVGGSNSESSAHTDSDDEGVNQLFYYFFKSERNPEEAPLVLWLTGGPRCSGLSPLVFNRGPIQIDKVVEYKNGSSLPTFKLNPYSWTKIANMIFLDEPVGTGFSYYSKSSHDQSQMGDILSARNTYEFLVKWLIQNPEFQSNPVYISGDSYSGIIIPIIVQDLIRDIEVGKYPFLNFKGYSLGNPVTYRRLEENSFIPFAHNLGFVSYELYQSMRVNCRGNFLNFDISNGNCSNDRREFEELVSGINRNQVTEPLCHNALTTPPNSKEMVKNRGRRSLVAIGEGLHASGASCPRMYSYVVLEHWANNDRVRKALHVKEGTIKKWMRCNYDLPYTAEVTNAIEYHQNISTKGYRCFIYSGDHDMIVPHISTEAWIRTLANLSITEEWRPWFVDGQVAGYTRTYSNGLTYATVKGSGHTAPEYNPKECYNMFERWFSNTPL</sequence>
<comment type="caution">
    <text evidence="4">The sequence shown here is derived from an EMBL/GenBank/DDBJ whole genome shotgun (WGS) entry which is preliminary data.</text>
</comment>
<feature type="signal peptide" evidence="3">
    <location>
        <begin position="1"/>
        <end position="25"/>
    </location>
</feature>
<keyword evidence="2" id="KW-0325">Glycoprotein</keyword>
<dbReference type="GO" id="GO:0004185">
    <property type="term" value="F:serine-type carboxypeptidase activity"/>
    <property type="evidence" value="ECO:0007669"/>
    <property type="project" value="InterPro"/>
</dbReference>
<dbReference type="PROSITE" id="PS00560">
    <property type="entry name" value="CARBOXYPEPT_SER_HIS"/>
    <property type="match status" value="1"/>
</dbReference>
<dbReference type="InterPro" id="IPR033124">
    <property type="entry name" value="Ser_caboxypep_his_AS"/>
</dbReference>
<dbReference type="GO" id="GO:0016747">
    <property type="term" value="F:acyltransferase activity, transferring groups other than amino-acyl groups"/>
    <property type="evidence" value="ECO:0007669"/>
    <property type="project" value="TreeGrafter"/>
</dbReference>
<accession>A0AAD4SMD1</accession>
<dbReference type="Gene3D" id="3.40.50.1820">
    <property type="entry name" value="alpha/beta hydrolase"/>
    <property type="match status" value="1"/>
</dbReference>
<name>A0AAD4SMD1_9MAGN</name>
<comment type="similarity">
    <text evidence="1">Belongs to the peptidase S10 family.</text>
</comment>
<protein>
    <submittedName>
        <fullName evidence="4">Uncharacterized protein</fullName>
    </submittedName>
</protein>
<dbReference type="PANTHER" id="PTHR11802">
    <property type="entry name" value="SERINE PROTEASE FAMILY S10 SERINE CARBOXYPEPTIDASE"/>
    <property type="match status" value="1"/>
</dbReference>
<dbReference type="Proteomes" id="UP001202328">
    <property type="component" value="Unassembled WGS sequence"/>
</dbReference>
<reference evidence="4" key="1">
    <citation type="submission" date="2022-04" db="EMBL/GenBank/DDBJ databases">
        <title>A functionally conserved STORR gene fusion in Papaver species that diverged 16.8 million years ago.</title>
        <authorList>
            <person name="Catania T."/>
        </authorList>
    </citation>
    <scope>NUCLEOTIDE SEQUENCE</scope>
    <source>
        <strain evidence="4">S-188037</strain>
    </source>
</reference>
<dbReference type="Pfam" id="PF00450">
    <property type="entry name" value="Peptidase_S10"/>
    <property type="match status" value="1"/>
</dbReference>
<dbReference type="PANTHER" id="PTHR11802:SF29">
    <property type="entry name" value="SERINE CARBOXYPEPTIDASE-LIKE 19"/>
    <property type="match status" value="1"/>
</dbReference>
<dbReference type="PRINTS" id="PR00724">
    <property type="entry name" value="CRBOXYPTASEC"/>
</dbReference>
<evidence type="ECO:0000313" key="4">
    <source>
        <dbReference type="EMBL" id="KAI3914309.1"/>
    </source>
</evidence>
<dbReference type="InterPro" id="IPR029058">
    <property type="entry name" value="AB_hydrolase_fold"/>
</dbReference>
<keyword evidence="3" id="KW-0732">Signal</keyword>
<dbReference type="SUPFAM" id="SSF53474">
    <property type="entry name" value="alpha/beta-Hydrolases"/>
    <property type="match status" value="1"/>
</dbReference>
<organism evidence="4 5">
    <name type="scientific">Papaver atlanticum</name>
    <dbReference type="NCBI Taxonomy" id="357466"/>
    <lineage>
        <taxon>Eukaryota</taxon>
        <taxon>Viridiplantae</taxon>
        <taxon>Streptophyta</taxon>
        <taxon>Embryophyta</taxon>
        <taxon>Tracheophyta</taxon>
        <taxon>Spermatophyta</taxon>
        <taxon>Magnoliopsida</taxon>
        <taxon>Ranunculales</taxon>
        <taxon>Papaveraceae</taxon>
        <taxon>Papaveroideae</taxon>
        <taxon>Papaver</taxon>
    </lineage>
</organism>
<proteinExistence type="inferred from homology"/>
<dbReference type="EMBL" id="JAJJMB010009331">
    <property type="protein sequence ID" value="KAI3914309.1"/>
    <property type="molecule type" value="Genomic_DNA"/>
</dbReference>
<evidence type="ECO:0000313" key="5">
    <source>
        <dbReference type="Proteomes" id="UP001202328"/>
    </source>
</evidence>
<dbReference type="GO" id="GO:0019748">
    <property type="term" value="P:secondary metabolic process"/>
    <property type="evidence" value="ECO:0007669"/>
    <property type="project" value="TreeGrafter"/>
</dbReference>
<feature type="chain" id="PRO_5042172078" evidence="3">
    <location>
        <begin position="26"/>
        <end position="494"/>
    </location>
</feature>
<dbReference type="GO" id="GO:0006508">
    <property type="term" value="P:proteolysis"/>
    <property type="evidence" value="ECO:0007669"/>
    <property type="project" value="InterPro"/>
</dbReference>
<keyword evidence="5" id="KW-1185">Reference proteome</keyword>
<gene>
    <name evidence="4" type="ORF">MKW98_014916</name>
</gene>